<dbReference type="CDD" id="cd04735">
    <property type="entry name" value="OYE_like_4_FMN"/>
    <property type="match status" value="1"/>
</dbReference>
<organism evidence="4 5">
    <name type="scientific">Salipaludibacillus neizhouensis</name>
    <dbReference type="NCBI Taxonomy" id="885475"/>
    <lineage>
        <taxon>Bacteria</taxon>
        <taxon>Bacillati</taxon>
        <taxon>Bacillota</taxon>
        <taxon>Bacilli</taxon>
        <taxon>Bacillales</taxon>
        <taxon>Bacillaceae</taxon>
    </lineage>
</organism>
<dbReference type="SUPFAM" id="SSF51395">
    <property type="entry name" value="FMN-linked oxidoreductases"/>
    <property type="match status" value="1"/>
</dbReference>
<dbReference type="AlphaFoldDB" id="A0A3A9K733"/>
<accession>A0A3A9K733</accession>
<name>A0A3A9K733_9BACI</name>
<reference evidence="4 5" key="1">
    <citation type="submission" date="2017-10" db="EMBL/GenBank/DDBJ databases">
        <title>Bacillus sp. nov., a halophilic bacterium isolated from a Keqin Lake.</title>
        <authorList>
            <person name="Wang H."/>
        </authorList>
    </citation>
    <scope>NUCLEOTIDE SEQUENCE [LARGE SCALE GENOMIC DNA]</scope>
    <source>
        <strain evidence="4 5">KCTC 13187</strain>
    </source>
</reference>
<feature type="domain" description="NADH:flavin oxidoreductase/NADH oxidase N-terminal" evidence="3">
    <location>
        <begin position="8"/>
        <end position="339"/>
    </location>
</feature>
<sequence>MKKQYEPMFDTFTFKRGVSVPNRIMMAPMTNFASKENGEVSEEELEYYRVRSNGPGTVITAVAYVTRGGKGFSHEIGADKDQLIPGLARLASTIKDQGAKAILQIFHGGRMCPPEELLDGQPVSASAVAPLREGAVTPRELDHTEIEGIISDFGDATRRAIEAGFDGVEIHGANTYLIQQFFSPHSNRREDEWGGSLEKRMRFPFAVIDSVKKAVDQHAKNPFVIGYRISPEEMENPGIKMEDTLAFVDQLAEADLDYLHISVQDFWSGSMRDKEDKESRIVLIQDKVGARVPVIGVGSLHTPDEVMKAFDTGIPFVALGRELIMEPNWVKKVQEEKEDSIRQTLTKNDQKKLVVPDYLWNAIMNSPGWFPVEEK</sequence>
<dbReference type="PANTHER" id="PTHR43656">
    <property type="entry name" value="BINDING OXIDOREDUCTASE, PUTATIVE (AFU_ORTHOLOGUE AFUA_2G08260)-RELATED"/>
    <property type="match status" value="1"/>
</dbReference>
<gene>
    <name evidence="4" type="ORF">CR203_15630</name>
</gene>
<evidence type="ECO:0000313" key="5">
    <source>
        <dbReference type="Proteomes" id="UP000281498"/>
    </source>
</evidence>
<dbReference type="RefSeq" id="WP_110939104.1">
    <property type="nucleotide sequence ID" value="NZ_KZ614148.1"/>
</dbReference>
<keyword evidence="2" id="KW-0560">Oxidoreductase</keyword>
<dbReference type="InterPro" id="IPR051799">
    <property type="entry name" value="NADH_flavin_oxidoreductase"/>
</dbReference>
<dbReference type="Gene3D" id="3.20.20.70">
    <property type="entry name" value="Aldolase class I"/>
    <property type="match status" value="1"/>
</dbReference>
<dbReference type="EMBL" id="PDOE01000007">
    <property type="protein sequence ID" value="RKL66322.1"/>
    <property type="molecule type" value="Genomic_DNA"/>
</dbReference>
<keyword evidence="5" id="KW-1185">Reference proteome</keyword>
<comment type="caution">
    <text evidence="4">The sequence shown here is derived from an EMBL/GenBank/DDBJ whole genome shotgun (WGS) entry which is preliminary data.</text>
</comment>
<keyword evidence="1" id="KW-0285">Flavoprotein</keyword>
<evidence type="ECO:0000256" key="2">
    <source>
        <dbReference type="ARBA" id="ARBA00023002"/>
    </source>
</evidence>
<dbReference type="InterPro" id="IPR013785">
    <property type="entry name" value="Aldolase_TIM"/>
</dbReference>
<evidence type="ECO:0000313" key="4">
    <source>
        <dbReference type="EMBL" id="RKL66322.1"/>
    </source>
</evidence>
<dbReference type="Proteomes" id="UP000281498">
    <property type="component" value="Unassembled WGS sequence"/>
</dbReference>
<dbReference type="Pfam" id="PF00724">
    <property type="entry name" value="Oxidored_FMN"/>
    <property type="match status" value="1"/>
</dbReference>
<dbReference type="GO" id="GO:0016491">
    <property type="term" value="F:oxidoreductase activity"/>
    <property type="evidence" value="ECO:0007669"/>
    <property type="project" value="UniProtKB-KW"/>
</dbReference>
<dbReference type="InterPro" id="IPR001155">
    <property type="entry name" value="OxRdtase_FMN_N"/>
</dbReference>
<evidence type="ECO:0000259" key="3">
    <source>
        <dbReference type="Pfam" id="PF00724"/>
    </source>
</evidence>
<evidence type="ECO:0000256" key="1">
    <source>
        <dbReference type="ARBA" id="ARBA00022630"/>
    </source>
</evidence>
<dbReference type="GO" id="GO:0010181">
    <property type="term" value="F:FMN binding"/>
    <property type="evidence" value="ECO:0007669"/>
    <property type="project" value="InterPro"/>
</dbReference>
<dbReference type="OrthoDB" id="9772736at2"/>
<dbReference type="PANTHER" id="PTHR43656:SF2">
    <property type="entry name" value="BINDING OXIDOREDUCTASE, PUTATIVE (AFU_ORTHOLOGUE AFUA_2G08260)-RELATED"/>
    <property type="match status" value="1"/>
</dbReference>
<proteinExistence type="predicted"/>
<protein>
    <submittedName>
        <fullName evidence="4">NADH-dependent flavin oxidoreductase</fullName>
    </submittedName>
</protein>